<dbReference type="InterPro" id="IPR036805">
    <property type="entry name" value="Tscrpt_elong_fac_GreA/B_N_sf"/>
</dbReference>
<keyword evidence="2" id="KW-0804">Transcription</keyword>
<feature type="domain" description="Transcription elongation factor GreA/GreB N-terminal" evidence="5">
    <location>
        <begin position="7"/>
        <end position="63"/>
    </location>
</feature>
<dbReference type="AlphaFoldDB" id="A0A381P818"/>
<keyword evidence="1" id="KW-0805">Transcription regulation</keyword>
<dbReference type="InterPro" id="IPR001437">
    <property type="entry name" value="Tscrpt_elong_fac_GreA/B_C"/>
</dbReference>
<dbReference type="Gene3D" id="1.10.287.180">
    <property type="entry name" value="Transcription elongation factor, GreA/GreB, N-terminal domain"/>
    <property type="match status" value="1"/>
</dbReference>
<dbReference type="GO" id="GO:0070063">
    <property type="term" value="F:RNA polymerase binding"/>
    <property type="evidence" value="ECO:0007669"/>
    <property type="project" value="InterPro"/>
</dbReference>
<evidence type="ECO:0000259" key="5">
    <source>
        <dbReference type="Pfam" id="PF03449"/>
    </source>
</evidence>
<dbReference type="GO" id="GO:0032784">
    <property type="term" value="P:regulation of DNA-templated transcription elongation"/>
    <property type="evidence" value="ECO:0007669"/>
    <property type="project" value="InterPro"/>
</dbReference>
<accession>A0A381P818</accession>
<dbReference type="PANTHER" id="PTHR30437:SF4">
    <property type="entry name" value="TRANSCRIPTION ELONGATION FACTOR GREA"/>
    <property type="match status" value="1"/>
</dbReference>
<dbReference type="Pfam" id="PF01272">
    <property type="entry name" value="GreA_GreB"/>
    <property type="match status" value="1"/>
</dbReference>
<dbReference type="Pfam" id="PF03449">
    <property type="entry name" value="GreA_GreB_N"/>
    <property type="match status" value="1"/>
</dbReference>
<dbReference type="PANTHER" id="PTHR30437">
    <property type="entry name" value="TRANSCRIPTION ELONGATION FACTOR GREA"/>
    <property type="match status" value="1"/>
</dbReference>
<feature type="coiled-coil region" evidence="3">
    <location>
        <begin position="10"/>
        <end position="37"/>
    </location>
</feature>
<dbReference type="Gene3D" id="3.10.50.30">
    <property type="entry name" value="Transcription elongation factor, GreA/GreB, C-terminal domain"/>
    <property type="match status" value="1"/>
</dbReference>
<proteinExistence type="predicted"/>
<feature type="domain" description="Transcription elongation factor GreA/GreB C-terminal" evidence="4">
    <location>
        <begin position="78"/>
        <end position="154"/>
    </location>
</feature>
<protein>
    <recommendedName>
        <fullName evidence="7">Transcript cleavage factor GreA</fullName>
    </recommendedName>
</protein>
<dbReference type="SUPFAM" id="SSF46557">
    <property type="entry name" value="GreA transcript cleavage protein, N-terminal domain"/>
    <property type="match status" value="1"/>
</dbReference>
<dbReference type="InterPro" id="IPR023459">
    <property type="entry name" value="Tscrpt_elong_fac_GreA/B_fam"/>
</dbReference>
<dbReference type="InterPro" id="IPR022691">
    <property type="entry name" value="Tscrpt_elong_fac_GreA/B_N"/>
</dbReference>
<name>A0A381P818_9ZZZZ</name>
<dbReference type="GO" id="GO:0006354">
    <property type="term" value="P:DNA-templated transcription elongation"/>
    <property type="evidence" value="ECO:0007669"/>
    <property type="project" value="TreeGrafter"/>
</dbReference>
<evidence type="ECO:0008006" key="7">
    <source>
        <dbReference type="Google" id="ProtNLM"/>
    </source>
</evidence>
<organism evidence="6">
    <name type="scientific">marine metagenome</name>
    <dbReference type="NCBI Taxonomy" id="408172"/>
    <lineage>
        <taxon>unclassified sequences</taxon>
        <taxon>metagenomes</taxon>
        <taxon>ecological metagenomes</taxon>
    </lineage>
</organism>
<evidence type="ECO:0000259" key="4">
    <source>
        <dbReference type="Pfam" id="PF01272"/>
    </source>
</evidence>
<gene>
    <name evidence="6" type="ORF">METZ01_LOCUS15371</name>
</gene>
<evidence type="ECO:0000256" key="3">
    <source>
        <dbReference type="SAM" id="Coils"/>
    </source>
</evidence>
<dbReference type="PIRSF" id="PIRSF006092">
    <property type="entry name" value="GreA_GreB"/>
    <property type="match status" value="1"/>
</dbReference>
<dbReference type="InterPro" id="IPR036953">
    <property type="entry name" value="GreA/GreB_C_sf"/>
</dbReference>
<sequence length="161" mass="18401">MATLILRDTHRVLEEEMKSLNKEKRETSVRIREAADQGDLKENAEYHAAREHQSLLVYKIQLMQSHVPFKIIGNSEITTDEVGFGNKVTIHEEGKDEAEDYYLLGPIESELDLYPLIVTYKTPFAQAMIGKKIGENFTLEIQGKEIKFTITAIEKISADEM</sequence>
<evidence type="ECO:0000313" key="6">
    <source>
        <dbReference type="EMBL" id="SUZ62517.1"/>
    </source>
</evidence>
<dbReference type="SUPFAM" id="SSF54534">
    <property type="entry name" value="FKBP-like"/>
    <property type="match status" value="1"/>
</dbReference>
<dbReference type="GO" id="GO:0003677">
    <property type="term" value="F:DNA binding"/>
    <property type="evidence" value="ECO:0007669"/>
    <property type="project" value="InterPro"/>
</dbReference>
<reference evidence="6" key="1">
    <citation type="submission" date="2018-05" db="EMBL/GenBank/DDBJ databases">
        <authorList>
            <person name="Lanie J.A."/>
            <person name="Ng W.-L."/>
            <person name="Kazmierczak K.M."/>
            <person name="Andrzejewski T.M."/>
            <person name="Davidsen T.M."/>
            <person name="Wayne K.J."/>
            <person name="Tettelin H."/>
            <person name="Glass J.I."/>
            <person name="Rusch D."/>
            <person name="Podicherti R."/>
            <person name="Tsui H.-C.T."/>
            <person name="Winkler M.E."/>
        </authorList>
    </citation>
    <scope>NUCLEOTIDE SEQUENCE</scope>
</reference>
<evidence type="ECO:0000256" key="2">
    <source>
        <dbReference type="ARBA" id="ARBA00023163"/>
    </source>
</evidence>
<keyword evidence="3" id="KW-0175">Coiled coil</keyword>
<dbReference type="EMBL" id="UINC01000876">
    <property type="protein sequence ID" value="SUZ62517.1"/>
    <property type="molecule type" value="Genomic_DNA"/>
</dbReference>
<evidence type="ECO:0000256" key="1">
    <source>
        <dbReference type="ARBA" id="ARBA00023015"/>
    </source>
</evidence>